<proteinExistence type="predicted"/>
<accession>V4UME5</accession>
<evidence type="ECO:0000256" key="1">
    <source>
        <dbReference type="SAM" id="MobiDB-lite"/>
    </source>
</evidence>
<dbReference type="Proteomes" id="UP000030687">
    <property type="component" value="Unassembled WGS sequence"/>
</dbReference>
<dbReference type="STRING" id="85681.V4UME5"/>
<feature type="region of interest" description="Disordered" evidence="1">
    <location>
        <begin position="1"/>
        <end position="41"/>
    </location>
</feature>
<dbReference type="EMBL" id="KI536925">
    <property type="protein sequence ID" value="ESR40589.1"/>
    <property type="molecule type" value="Genomic_DNA"/>
</dbReference>
<evidence type="ECO:0000313" key="3">
    <source>
        <dbReference type="Proteomes" id="UP000030687"/>
    </source>
</evidence>
<feature type="compositionally biased region" description="Basic and acidic residues" evidence="1">
    <location>
        <begin position="1"/>
        <end position="27"/>
    </location>
</feature>
<sequence>MSKLIDRSAETLGEKTKFLGKSSEKENPNTNEGELLRHPKDRNELRKEVFAALFSAAEKSDGFPEITVKTEWRSNALGKVVSEPPEELVPEHKANVVHWQQDDQTYNDEEDRFQALCRAVMEYRGTMKEYCKAAIDAFAQKGHVQAGKLLEQEN</sequence>
<reference evidence="2 3" key="1">
    <citation type="submission" date="2013-10" db="EMBL/GenBank/DDBJ databases">
        <authorList>
            <consortium name="International Citrus Genome Consortium"/>
            <person name="Jenkins J."/>
            <person name="Schmutz J."/>
            <person name="Prochnik S."/>
            <person name="Rokhsar D."/>
            <person name="Gmitter F."/>
            <person name="Ollitrault P."/>
            <person name="Machado M."/>
            <person name="Talon M."/>
            <person name="Wincker P."/>
            <person name="Jaillon O."/>
            <person name="Morgante M."/>
        </authorList>
    </citation>
    <scope>NUCLEOTIDE SEQUENCE</scope>
    <source>
        <strain evidence="3">cv. Clemenules</strain>
    </source>
</reference>
<dbReference type="InParanoid" id="V4UME5"/>
<dbReference type="KEGG" id="cic:CICLE_v10026692mg"/>
<organism evidence="2 3">
    <name type="scientific">Citrus clementina</name>
    <name type="common">Clementine</name>
    <name type="synonym">Citrus deliciosa x Citrus sinensis</name>
    <dbReference type="NCBI Taxonomy" id="85681"/>
    <lineage>
        <taxon>Eukaryota</taxon>
        <taxon>Viridiplantae</taxon>
        <taxon>Streptophyta</taxon>
        <taxon>Embryophyta</taxon>
        <taxon>Tracheophyta</taxon>
        <taxon>Spermatophyta</taxon>
        <taxon>Magnoliopsida</taxon>
        <taxon>eudicotyledons</taxon>
        <taxon>Gunneridae</taxon>
        <taxon>Pentapetalae</taxon>
        <taxon>rosids</taxon>
        <taxon>malvids</taxon>
        <taxon>Sapindales</taxon>
        <taxon>Rutaceae</taxon>
        <taxon>Aurantioideae</taxon>
        <taxon>Citrus</taxon>
    </lineage>
</organism>
<dbReference type="Gramene" id="ESR40589">
    <property type="protein sequence ID" value="ESR40589"/>
    <property type="gene ID" value="CICLE_v10026692mg"/>
</dbReference>
<dbReference type="PANTHER" id="PTHR47872:SF3">
    <property type="entry name" value="NUCLEAR RNA EXPORT FACTOR SDE5 ISOFORM X1"/>
    <property type="match status" value="1"/>
</dbReference>
<dbReference type="AlphaFoldDB" id="V4UME5"/>
<evidence type="ECO:0000313" key="2">
    <source>
        <dbReference type="EMBL" id="ESR40589.1"/>
    </source>
</evidence>
<name>V4UME5_CITCL</name>
<dbReference type="PANTHER" id="PTHR47872">
    <property type="entry name" value="NUCLEAR RNA EXPORT FACTOR SDE5-RELATED"/>
    <property type="match status" value="1"/>
</dbReference>
<dbReference type="eggNOG" id="KOG2401">
    <property type="taxonomic scope" value="Eukaryota"/>
</dbReference>
<keyword evidence="3" id="KW-1185">Reference proteome</keyword>
<protein>
    <submittedName>
        <fullName evidence="2">Uncharacterized protein</fullName>
    </submittedName>
</protein>
<gene>
    <name evidence="2" type="ORF">CICLE_v10026692mg</name>
</gene>